<reference evidence="7" key="1">
    <citation type="submission" date="2020-10" db="EMBL/GenBank/DDBJ databases">
        <authorList>
            <person name="Gilroy R."/>
        </authorList>
    </citation>
    <scope>NUCLEOTIDE SEQUENCE</scope>
    <source>
        <strain evidence="7">ChiHecec2B26-709</strain>
    </source>
</reference>
<comment type="similarity">
    <text evidence="1">Belongs to the HSP15 family.</text>
</comment>
<name>A0A9D1KGD4_9BACT</name>
<organism evidence="7 8">
    <name type="scientific">Candidatus Cryptobacteroides merdipullorum</name>
    <dbReference type="NCBI Taxonomy" id="2840771"/>
    <lineage>
        <taxon>Bacteria</taxon>
        <taxon>Pseudomonadati</taxon>
        <taxon>Bacteroidota</taxon>
        <taxon>Bacteroidia</taxon>
        <taxon>Bacteroidales</taxon>
        <taxon>Candidatus Cryptobacteroides</taxon>
    </lineage>
</organism>
<dbReference type="InterPro" id="IPR036986">
    <property type="entry name" value="S4_RNA-bd_sf"/>
</dbReference>
<dbReference type="SMART" id="SM00363">
    <property type="entry name" value="S4"/>
    <property type="match status" value="1"/>
</dbReference>
<dbReference type="AlphaFoldDB" id="A0A9D1KGD4"/>
<dbReference type="GO" id="GO:0043023">
    <property type="term" value="F:ribosomal large subunit binding"/>
    <property type="evidence" value="ECO:0007669"/>
    <property type="project" value="InterPro"/>
</dbReference>
<evidence type="ECO:0000313" key="7">
    <source>
        <dbReference type="EMBL" id="HIT46541.1"/>
    </source>
</evidence>
<evidence type="ECO:0000259" key="6">
    <source>
        <dbReference type="SMART" id="SM00363"/>
    </source>
</evidence>
<evidence type="ECO:0000256" key="5">
    <source>
        <dbReference type="SAM" id="MobiDB-lite"/>
    </source>
</evidence>
<proteinExistence type="inferred from homology"/>
<evidence type="ECO:0000256" key="2">
    <source>
        <dbReference type="ARBA" id="ARBA00022884"/>
    </source>
</evidence>
<reference evidence="7" key="2">
    <citation type="journal article" date="2021" name="PeerJ">
        <title>Extensive microbial diversity within the chicken gut microbiome revealed by metagenomics and culture.</title>
        <authorList>
            <person name="Gilroy R."/>
            <person name="Ravi A."/>
            <person name="Getino M."/>
            <person name="Pursley I."/>
            <person name="Horton D.L."/>
            <person name="Alikhan N.F."/>
            <person name="Baker D."/>
            <person name="Gharbi K."/>
            <person name="Hall N."/>
            <person name="Watson M."/>
            <person name="Adriaenssens E.M."/>
            <person name="Foster-Nyarko E."/>
            <person name="Jarju S."/>
            <person name="Secka A."/>
            <person name="Antonio M."/>
            <person name="Oren A."/>
            <person name="Chaudhuri R.R."/>
            <person name="La Ragione R."/>
            <person name="Hildebrand F."/>
            <person name="Pallen M.J."/>
        </authorList>
    </citation>
    <scope>NUCLEOTIDE SEQUENCE</scope>
    <source>
        <strain evidence="7">ChiHecec2B26-709</strain>
    </source>
</reference>
<accession>A0A9D1KGD4</accession>
<dbReference type="GO" id="GO:0003677">
    <property type="term" value="F:DNA binding"/>
    <property type="evidence" value="ECO:0007669"/>
    <property type="project" value="UniProtKB-KW"/>
</dbReference>
<feature type="region of interest" description="Disordered" evidence="5">
    <location>
        <begin position="92"/>
        <end position="128"/>
    </location>
</feature>
<keyword evidence="3" id="KW-0238">DNA-binding</keyword>
<dbReference type="PIRSF" id="PIRSF016821">
    <property type="entry name" value="HSP15"/>
    <property type="match status" value="1"/>
</dbReference>
<dbReference type="InterPro" id="IPR025708">
    <property type="entry name" value="HSP15"/>
</dbReference>
<evidence type="ECO:0000313" key="8">
    <source>
        <dbReference type="Proteomes" id="UP000886881"/>
    </source>
</evidence>
<gene>
    <name evidence="7" type="ORF">IAC35_01635</name>
</gene>
<dbReference type="Gene3D" id="3.10.290.10">
    <property type="entry name" value="RNA-binding S4 domain"/>
    <property type="match status" value="1"/>
</dbReference>
<keyword evidence="2 4" id="KW-0694">RNA-binding</keyword>
<evidence type="ECO:0000256" key="1">
    <source>
        <dbReference type="ARBA" id="ARBA00008396"/>
    </source>
</evidence>
<sequence length="128" mass="14436">MDSVRIDKYLWAIRVFKTRSDAAEACNGNKVRLNGVTAKAAKAVKPGDMLEIRRGSALLSYRVLKLSESRMGAALVPGFAENLTPQEELDKLRPPRETIVMQRDRGSGRPTKKERRQLDDLMDAMEDF</sequence>
<feature type="compositionally biased region" description="Basic and acidic residues" evidence="5">
    <location>
        <begin position="92"/>
        <end position="107"/>
    </location>
</feature>
<dbReference type="Proteomes" id="UP000886881">
    <property type="component" value="Unassembled WGS sequence"/>
</dbReference>
<dbReference type="PROSITE" id="PS50889">
    <property type="entry name" value="S4"/>
    <property type="match status" value="1"/>
</dbReference>
<dbReference type="GO" id="GO:0003727">
    <property type="term" value="F:single-stranded RNA binding"/>
    <property type="evidence" value="ECO:0007669"/>
    <property type="project" value="InterPro"/>
</dbReference>
<feature type="domain" description="RNA-binding S4" evidence="6">
    <location>
        <begin position="4"/>
        <end position="68"/>
    </location>
</feature>
<evidence type="ECO:0000256" key="4">
    <source>
        <dbReference type="PROSITE-ProRule" id="PRU00182"/>
    </source>
</evidence>
<evidence type="ECO:0000256" key="3">
    <source>
        <dbReference type="ARBA" id="ARBA00023125"/>
    </source>
</evidence>
<dbReference type="EMBL" id="DVLC01000032">
    <property type="protein sequence ID" value="HIT46541.1"/>
    <property type="molecule type" value="Genomic_DNA"/>
</dbReference>
<dbReference type="GO" id="GO:0034605">
    <property type="term" value="P:cellular response to heat"/>
    <property type="evidence" value="ECO:0007669"/>
    <property type="project" value="InterPro"/>
</dbReference>
<dbReference type="CDD" id="cd00165">
    <property type="entry name" value="S4"/>
    <property type="match status" value="1"/>
</dbReference>
<dbReference type="SUPFAM" id="SSF55174">
    <property type="entry name" value="Alpha-L RNA-binding motif"/>
    <property type="match status" value="1"/>
</dbReference>
<protein>
    <submittedName>
        <fullName evidence="7">RNA-binding S4 domain-containing protein</fullName>
    </submittedName>
</protein>
<comment type="caution">
    <text evidence="7">The sequence shown here is derived from an EMBL/GenBank/DDBJ whole genome shotgun (WGS) entry which is preliminary data.</text>
</comment>
<dbReference type="InterPro" id="IPR002942">
    <property type="entry name" value="S4_RNA-bd"/>
</dbReference>
<dbReference type="Pfam" id="PF01479">
    <property type="entry name" value="S4"/>
    <property type="match status" value="1"/>
</dbReference>